<proteinExistence type="predicted"/>
<evidence type="ECO:0000313" key="2">
    <source>
        <dbReference type="WBParaSite" id="SRDH1_27010.1"/>
    </source>
</evidence>
<name>A0A183RVQ9_9TREM</name>
<dbReference type="GO" id="GO:0005819">
    <property type="term" value="C:spindle"/>
    <property type="evidence" value="ECO:0007669"/>
    <property type="project" value="TreeGrafter"/>
</dbReference>
<reference evidence="1" key="1">
    <citation type="submission" date="2022-06" db="EMBL/GenBank/DDBJ databases">
        <authorList>
            <person name="Berger JAMES D."/>
            <person name="Berger JAMES D."/>
        </authorList>
    </citation>
    <scope>NUCLEOTIDE SEQUENCE [LARGE SCALE GENOMIC DNA]</scope>
</reference>
<dbReference type="Pfam" id="PF15748">
    <property type="entry name" value="CCSAP"/>
    <property type="match status" value="1"/>
</dbReference>
<dbReference type="PANTHER" id="PTHR31022:SF4">
    <property type="entry name" value="CENTRIOLE, CILIA AND SPINDLE-ASSOCIATED PROTEIN"/>
    <property type="match status" value="1"/>
</dbReference>
<dbReference type="GO" id="GO:0036064">
    <property type="term" value="C:ciliary basal body"/>
    <property type="evidence" value="ECO:0007669"/>
    <property type="project" value="TreeGrafter"/>
</dbReference>
<sequence>MTTEEALVCLSEYGKSYTCLSSCRDEYYDRLQFRIRKRNSEYSHHPFLWDDLECFSSSTSNLSVHEDAKDIKKHISTKTLSVSEDGHLDNLSETSVLVEGPHDVTQVKENNDGVSITERTDVGTQTQKPQIKAIEQPKAFVPYAIGSSPGPTLGARKTFNVKSDRDVYPSAIRAEARRKERLNSFTHTHTVNSKVSSKICGPKQCIVKSKAIELSKTEKPVPTIHKSTRVSSVPQLSGLGASHYRSNNNINWEPKNLWISEYVQKYPSYPSSVYVRSASVAAGRSRPLCFSYSRPSSSLLGSLVPSTPVLLSCRGSNSTMRSRRETHCDICSTSNLNEKCNRPILSVY</sequence>
<evidence type="ECO:0000313" key="1">
    <source>
        <dbReference type="Proteomes" id="UP000050792"/>
    </source>
</evidence>
<dbReference type="Proteomes" id="UP000050792">
    <property type="component" value="Unassembled WGS sequence"/>
</dbReference>
<dbReference type="AlphaFoldDB" id="A0A183RVQ9"/>
<protein>
    <submittedName>
        <fullName evidence="2">SAE2 domain-containing protein</fullName>
    </submittedName>
</protein>
<dbReference type="GO" id="GO:1901673">
    <property type="term" value="P:regulation of mitotic spindle assembly"/>
    <property type="evidence" value="ECO:0007669"/>
    <property type="project" value="TreeGrafter"/>
</dbReference>
<dbReference type="GO" id="GO:0035869">
    <property type="term" value="C:ciliary transition zone"/>
    <property type="evidence" value="ECO:0007669"/>
    <property type="project" value="TreeGrafter"/>
</dbReference>
<dbReference type="GO" id="GO:0008017">
    <property type="term" value="F:microtubule binding"/>
    <property type="evidence" value="ECO:0007669"/>
    <property type="project" value="TreeGrafter"/>
</dbReference>
<accession>A0A183RVQ9</accession>
<dbReference type="GO" id="GO:0005814">
    <property type="term" value="C:centriole"/>
    <property type="evidence" value="ECO:0007669"/>
    <property type="project" value="TreeGrafter"/>
</dbReference>
<reference evidence="2" key="2">
    <citation type="submission" date="2023-11" db="UniProtKB">
        <authorList>
            <consortium name="WormBaseParasite"/>
        </authorList>
    </citation>
    <scope>IDENTIFICATION</scope>
</reference>
<keyword evidence="1" id="KW-1185">Reference proteome</keyword>
<organism evidence="1 2">
    <name type="scientific">Schistosoma rodhaini</name>
    <dbReference type="NCBI Taxonomy" id="6188"/>
    <lineage>
        <taxon>Eukaryota</taxon>
        <taxon>Metazoa</taxon>
        <taxon>Spiralia</taxon>
        <taxon>Lophotrochozoa</taxon>
        <taxon>Platyhelminthes</taxon>
        <taxon>Trematoda</taxon>
        <taxon>Digenea</taxon>
        <taxon>Strigeidida</taxon>
        <taxon>Schistosomatoidea</taxon>
        <taxon>Schistosomatidae</taxon>
        <taxon>Schistosoma</taxon>
    </lineage>
</organism>
<dbReference type="PANTHER" id="PTHR31022">
    <property type="entry name" value="CENTRIOLE, CILIA AND SPINDLE-ASSOCIATED PROTEIN"/>
    <property type="match status" value="1"/>
</dbReference>
<dbReference type="WBParaSite" id="SRDH1_27010.1">
    <property type="protein sequence ID" value="SRDH1_27010.1"/>
    <property type="gene ID" value="SRDH1_27010"/>
</dbReference>
<dbReference type="InterPro" id="IPR029774">
    <property type="entry name" value="CSAP"/>
</dbReference>